<dbReference type="GO" id="GO:0005743">
    <property type="term" value="C:mitochondrial inner membrane"/>
    <property type="evidence" value="ECO:0007669"/>
    <property type="project" value="UniProtKB-SubCell"/>
</dbReference>
<reference evidence="16" key="1">
    <citation type="submission" date="2025-08" db="UniProtKB">
        <authorList>
            <consortium name="RefSeq"/>
        </authorList>
    </citation>
    <scope>IDENTIFICATION</scope>
</reference>
<evidence type="ECO:0000256" key="7">
    <source>
        <dbReference type="ARBA" id="ARBA00023136"/>
    </source>
</evidence>
<evidence type="ECO:0000256" key="12">
    <source>
        <dbReference type="ARBA" id="ARBA00070112"/>
    </source>
</evidence>
<organism evidence="15 16">
    <name type="scientific">Heterocephalus glaber</name>
    <name type="common">Naked mole rat</name>
    <dbReference type="NCBI Taxonomy" id="10181"/>
    <lineage>
        <taxon>Eukaryota</taxon>
        <taxon>Metazoa</taxon>
        <taxon>Chordata</taxon>
        <taxon>Craniata</taxon>
        <taxon>Vertebrata</taxon>
        <taxon>Euteleostomi</taxon>
        <taxon>Mammalia</taxon>
        <taxon>Eutheria</taxon>
        <taxon>Euarchontoglires</taxon>
        <taxon>Glires</taxon>
        <taxon>Rodentia</taxon>
        <taxon>Hystricomorpha</taxon>
        <taxon>Bathyergidae</taxon>
        <taxon>Heterocephalus</taxon>
    </lineage>
</organism>
<dbReference type="InterPro" id="IPR053025">
    <property type="entry name" value="Mito_ATP_Synthase-Asso"/>
</dbReference>
<dbReference type="PANTHER" id="PTHR44873:SF1">
    <property type="entry name" value="DNAJ HOMOLOG SUBFAMILY C MEMBER 30, MITOCHONDRIAL"/>
    <property type="match status" value="1"/>
</dbReference>
<dbReference type="PRINTS" id="PR00625">
    <property type="entry name" value="JDOMAIN"/>
</dbReference>
<dbReference type="GO" id="GO:0006754">
    <property type="term" value="P:ATP biosynthetic process"/>
    <property type="evidence" value="ECO:0007669"/>
    <property type="project" value="UniProtKB-KW"/>
</dbReference>
<keyword evidence="6" id="KW-0496">Mitochondrion</keyword>
<dbReference type="SMART" id="SM00271">
    <property type="entry name" value="DnaJ"/>
    <property type="match status" value="1"/>
</dbReference>
<dbReference type="CTD" id="84277"/>
<evidence type="ECO:0000313" key="15">
    <source>
        <dbReference type="Proteomes" id="UP000694906"/>
    </source>
</evidence>
<keyword evidence="9" id="KW-0066">ATP synthesis</keyword>
<dbReference type="Proteomes" id="UP000694906">
    <property type="component" value="Unplaced"/>
</dbReference>
<evidence type="ECO:0000256" key="2">
    <source>
        <dbReference type="ARBA" id="ARBA00022692"/>
    </source>
</evidence>
<keyword evidence="8" id="KW-0143">Chaperone</keyword>
<evidence type="ECO:0000256" key="6">
    <source>
        <dbReference type="ARBA" id="ARBA00023128"/>
    </source>
</evidence>
<evidence type="ECO:0000259" key="14">
    <source>
        <dbReference type="PROSITE" id="PS50076"/>
    </source>
</evidence>
<feature type="compositionally biased region" description="Low complexity" evidence="13">
    <location>
        <begin position="222"/>
        <end position="236"/>
    </location>
</feature>
<evidence type="ECO:0000256" key="8">
    <source>
        <dbReference type="ARBA" id="ARBA00023186"/>
    </source>
</evidence>
<accession>A0AAX6NZ36</accession>
<evidence type="ECO:0000313" key="16">
    <source>
        <dbReference type="RefSeq" id="XP_004840110.2"/>
    </source>
</evidence>
<protein>
    <recommendedName>
        <fullName evidence="12">DnaJ homolog subfamily C member 30, mitochondrial</fullName>
    </recommendedName>
</protein>
<evidence type="ECO:0000256" key="9">
    <source>
        <dbReference type="ARBA" id="ARBA00023310"/>
    </source>
</evidence>
<dbReference type="Gene3D" id="1.10.287.110">
    <property type="entry name" value="DnaJ domain"/>
    <property type="match status" value="1"/>
</dbReference>
<dbReference type="Pfam" id="PF00226">
    <property type="entry name" value="DnaJ"/>
    <property type="match status" value="1"/>
</dbReference>
<dbReference type="FunFam" id="1.10.287.110:FF:000060">
    <property type="entry name" value="DnaJ (Hsp40) homolog, subfamily C, member 30"/>
    <property type="match status" value="1"/>
</dbReference>
<sequence>MFGSPAAARHPQVSASCTPVQVSRAGRLLRHQSCDLLVIRMLPPRPHPAFLYLIGHTAAFAARPATPIGQLILHRPPPLEMAAAHHLRYLRLFLWSLWQPVRWPQSSAVGLALTARTYSRGDGSYSRTALYDLLGIPSTATQAQIKAAYYRQCFLYHPDRNSGNPEAAERFTRISQAYLVLGSATLRRKYDRGLLSDEDLRGPGVRPSTKPAGAPDPPRAPPVSSRVRGADRAAPGAGRTMFDFDAFYQAHYGEQLQRERRLRARREALRKLQEDRAKKGFSWEETRDTVILLLLLTFVTIGLRM</sequence>
<evidence type="ECO:0000256" key="5">
    <source>
        <dbReference type="ARBA" id="ARBA00022989"/>
    </source>
</evidence>
<dbReference type="InterPro" id="IPR036869">
    <property type="entry name" value="J_dom_sf"/>
</dbReference>
<keyword evidence="7" id="KW-0472">Membrane</keyword>
<name>A0AAX6NZ36_HETGA</name>
<dbReference type="AlphaFoldDB" id="A0AAX6NZ36"/>
<dbReference type="SUPFAM" id="SSF46565">
    <property type="entry name" value="Chaperone J-domain"/>
    <property type="match status" value="1"/>
</dbReference>
<feature type="region of interest" description="Disordered" evidence="13">
    <location>
        <begin position="197"/>
        <end position="236"/>
    </location>
</feature>
<dbReference type="PANTHER" id="PTHR44873">
    <property type="entry name" value="DNAJ HOMOLOG SUBFAMILY C MEMBER 30, MITOCHONDRIAL"/>
    <property type="match status" value="1"/>
</dbReference>
<feature type="domain" description="J" evidence="14">
    <location>
        <begin position="129"/>
        <end position="194"/>
    </location>
</feature>
<dbReference type="CDD" id="cd06257">
    <property type="entry name" value="DnaJ"/>
    <property type="match status" value="1"/>
</dbReference>
<dbReference type="RefSeq" id="XP_004840110.2">
    <property type="nucleotide sequence ID" value="XM_004840053.3"/>
</dbReference>
<proteinExistence type="predicted"/>
<evidence type="ECO:0000256" key="11">
    <source>
        <dbReference type="ARBA" id="ARBA00065070"/>
    </source>
</evidence>
<dbReference type="InterPro" id="IPR001623">
    <property type="entry name" value="DnaJ_domain"/>
</dbReference>
<dbReference type="KEGG" id="hgl:101703090"/>
<evidence type="ECO:0000256" key="13">
    <source>
        <dbReference type="SAM" id="MobiDB-lite"/>
    </source>
</evidence>
<evidence type="ECO:0000256" key="3">
    <source>
        <dbReference type="ARBA" id="ARBA00022792"/>
    </source>
</evidence>
<dbReference type="GeneID" id="101703090"/>
<dbReference type="PROSITE" id="PS50076">
    <property type="entry name" value="DNAJ_2"/>
    <property type="match status" value="1"/>
</dbReference>
<keyword evidence="2" id="KW-0812">Transmembrane</keyword>
<comment type="subunit">
    <text evidence="11">Associates with the ATP synthase complex. Interacts with MT-ATP6; interaction is direct. Interacts with ATP5MC2; interaction is direct.</text>
</comment>
<keyword evidence="4" id="KW-0809">Transit peptide</keyword>
<comment type="subcellular location">
    <subcellularLocation>
        <location evidence="1">Mitochondrion inner membrane</location>
        <topology evidence="1">Single-pass membrane protein</topology>
    </subcellularLocation>
</comment>
<keyword evidence="5" id="KW-1133">Transmembrane helix</keyword>
<evidence type="ECO:0000256" key="4">
    <source>
        <dbReference type="ARBA" id="ARBA00022946"/>
    </source>
</evidence>
<evidence type="ECO:0000256" key="10">
    <source>
        <dbReference type="ARBA" id="ARBA00058822"/>
    </source>
</evidence>
<evidence type="ECO:0000256" key="1">
    <source>
        <dbReference type="ARBA" id="ARBA00004434"/>
    </source>
</evidence>
<keyword evidence="3" id="KW-0999">Mitochondrion inner membrane</keyword>
<keyword evidence="15" id="KW-1185">Reference proteome</keyword>
<comment type="function">
    <text evidence="10">Mitochondrial protein enriched in neurons that acts as a regulator of mitochondrial respiration. Associates with the ATP synthase complex and facilitates ATP synthesis. May be a chaperone protein involved in the turnover of the subunits of mitochondrial complex I N-module. It facilitates the degradation of N-module subunits damaged by oxidative stress, and contributes to complex I functional efficiency.</text>
</comment>
<gene>
    <name evidence="16" type="primary">Dnajc30</name>
</gene>